<evidence type="ECO:0008006" key="3">
    <source>
        <dbReference type="Google" id="ProtNLM"/>
    </source>
</evidence>
<protein>
    <recommendedName>
        <fullName evidence="3">Antibiotic ABC transporter</fullName>
    </recommendedName>
</protein>
<comment type="caution">
    <text evidence="1">The sequence shown here is derived from an EMBL/GenBank/DDBJ whole genome shotgun (WGS) entry which is preliminary data.</text>
</comment>
<dbReference type="EMBL" id="QURL01000002">
    <property type="protein sequence ID" value="RFC65200.1"/>
    <property type="molecule type" value="Genomic_DNA"/>
</dbReference>
<evidence type="ECO:0000313" key="1">
    <source>
        <dbReference type="EMBL" id="RFC65200.1"/>
    </source>
</evidence>
<reference evidence="1 2" key="1">
    <citation type="submission" date="2018-08" db="EMBL/GenBank/DDBJ databases">
        <title>Fulvimarina sp. 85, whole genome shotgun sequence.</title>
        <authorList>
            <person name="Tuo L."/>
        </authorList>
    </citation>
    <scope>NUCLEOTIDE SEQUENCE [LARGE SCALE GENOMIC DNA]</scope>
    <source>
        <strain evidence="1 2">85</strain>
    </source>
</reference>
<keyword evidence="2" id="KW-1185">Reference proteome</keyword>
<dbReference type="OrthoDB" id="7917296at2"/>
<gene>
    <name evidence="1" type="ORF">DYI37_04965</name>
</gene>
<dbReference type="Proteomes" id="UP000264310">
    <property type="component" value="Unassembled WGS sequence"/>
</dbReference>
<evidence type="ECO:0000313" key="2">
    <source>
        <dbReference type="Proteomes" id="UP000264310"/>
    </source>
</evidence>
<sequence>MARKRSNTPSAPFQKSMAEASAIMMGAPFVIGMRLTQMALAGSNPSAKDQRENHKMVAEKIAASQQSALAFNQAMIKASMELPLAMMRGTPMTAAMDTIATAALRPYSSKVTSNRKRLSK</sequence>
<proteinExistence type="predicted"/>
<name>A0A371X7J1_9HYPH</name>
<organism evidence="1 2">
    <name type="scientific">Fulvimarina endophytica</name>
    <dbReference type="NCBI Taxonomy" id="2293836"/>
    <lineage>
        <taxon>Bacteria</taxon>
        <taxon>Pseudomonadati</taxon>
        <taxon>Pseudomonadota</taxon>
        <taxon>Alphaproteobacteria</taxon>
        <taxon>Hyphomicrobiales</taxon>
        <taxon>Aurantimonadaceae</taxon>
        <taxon>Fulvimarina</taxon>
    </lineage>
</organism>
<accession>A0A371X7J1</accession>
<dbReference type="RefSeq" id="WP_116682096.1">
    <property type="nucleotide sequence ID" value="NZ_QURL01000002.1"/>
</dbReference>
<dbReference type="AlphaFoldDB" id="A0A371X7J1"/>